<dbReference type="GO" id="GO:0004674">
    <property type="term" value="F:protein serine/threonine kinase activity"/>
    <property type="evidence" value="ECO:0007669"/>
    <property type="project" value="UniProtKB-KW"/>
</dbReference>
<keyword evidence="5" id="KW-1185">Reference proteome</keyword>
<dbReference type="OrthoDB" id="2665246at2759"/>
<proteinExistence type="predicted"/>
<dbReference type="STRING" id="1051891.A0A0C3K8K5"/>
<evidence type="ECO:0000256" key="1">
    <source>
        <dbReference type="ARBA" id="ARBA00022527"/>
    </source>
</evidence>
<organism evidence="4 5">
    <name type="scientific">Tulasnella calospora MUT 4182</name>
    <dbReference type="NCBI Taxonomy" id="1051891"/>
    <lineage>
        <taxon>Eukaryota</taxon>
        <taxon>Fungi</taxon>
        <taxon>Dikarya</taxon>
        <taxon>Basidiomycota</taxon>
        <taxon>Agaricomycotina</taxon>
        <taxon>Agaricomycetes</taxon>
        <taxon>Cantharellales</taxon>
        <taxon>Tulasnellaceae</taxon>
        <taxon>Tulasnella</taxon>
    </lineage>
</organism>
<gene>
    <name evidence="4" type="ORF">M407DRAFT_84650</name>
</gene>
<dbReference type="AlphaFoldDB" id="A0A0C3K8K5"/>
<dbReference type="Proteomes" id="UP000054248">
    <property type="component" value="Unassembled WGS sequence"/>
</dbReference>
<name>A0A0C3K8K5_9AGAM</name>
<keyword evidence="1" id="KW-0723">Serine/threonine-protein kinase</keyword>
<dbReference type="SUPFAM" id="SSF56112">
    <property type="entry name" value="Protein kinase-like (PK-like)"/>
    <property type="match status" value="1"/>
</dbReference>
<keyword evidence="1" id="KW-0418">Kinase</keyword>
<protein>
    <recommendedName>
        <fullName evidence="6">Protein kinase domain-containing protein</fullName>
    </recommendedName>
</protein>
<dbReference type="InterPro" id="IPR050117">
    <property type="entry name" value="MAPK"/>
</dbReference>
<evidence type="ECO:0000313" key="5">
    <source>
        <dbReference type="Proteomes" id="UP000054248"/>
    </source>
</evidence>
<sequence>FYAIKTRRSRDYIRALPFRKKRPFSTLFPNANALAIDFLTQTLMFDPEKRITVEKALAHPYVEAYVYVRLPLSSFSYHFQASPADFTNALSSARSR</sequence>
<dbReference type="HOGENOM" id="CLU_184145_0_0_1"/>
<dbReference type="PANTHER" id="PTHR24055">
    <property type="entry name" value="MITOGEN-ACTIVATED PROTEIN KINASE"/>
    <property type="match status" value="1"/>
</dbReference>
<evidence type="ECO:0000313" key="4">
    <source>
        <dbReference type="EMBL" id="KIO17768.1"/>
    </source>
</evidence>
<keyword evidence="2" id="KW-0547">Nucleotide-binding</keyword>
<keyword evidence="1" id="KW-0808">Transferase</keyword>
<reference evidence="5" key="2">
    <citation type="submission" date="2015-01" db="EMBL/GenBank/DDBJ databases">
        <title>Evolutionary Origins and Diversification of the Mycorrhizal Mutualists.</title>
        <authorList>
            <consortium name="DOE Joint Genome Institute"/>
            <consortium name="Mycorrhizal Genomics Consortium"/>
            <person name="Kohler A."/>
            <person name="Kuo A."/>
            <person name="Nagy L.G."/>
            <person name="Floudas D."/>
            <person name="Copeland A."/>
            <person name="Barry K.W."/>
            <person name="Cichocki N."/>
            <person name="Veneault-Fourrey C."/>
            <person name="LaButti K."/>
            <person name="Lindquist E.A."/>
            <person name="Lipzen A."/>
            <person name="Lundell T."/>
            <person name="Morin E."/>
            <person name="Murat C."/>
            <person name="Riley R."/>
            <person name="Ohm R."/>
            <person name="Sun H."/>
            <person name="Tunlid A."/>
            <person name="Henrissat B."/>
            <person name="Grigoriev I.V."/>
            <person name="Hibbett D.S."/>
            <person name="Martin F."/>
        </authorList>
    </citation>
    <scope>NUCLEOTIDE SEQUENCE [LARGE SCALE GENOMIC DNA]</scope>
    <source>
        <strain evidence="5">MUT 4182</strain>
    </source>
</reference>
<keyword evidence="3" id="KW-0067">ATP-binding</keyword>
<dbReference type="InterPro" id="IPR011009">
    <property type="entry name" value="Kinase-like_dom_sf"/>
</dbReference>
<reference evidence="4 5" key="1">
    <citation type="submission" date="2014-04" db="EMBL/GenBank/DDBJ databases">
        <authorList>
            <consortium name="DOE Joint Genome Institute"/>
            <person name="Kuo A."/>
            <person name="Girlanda M."/>
            <person name="Perotto S."/>
            <person name="Kohler A."/>
            <person name="Nagy L.G."/>
            <person name="Floudas D."/>
            <person name="Copeland A."/>
            <person name="Barry K.W."/>
            <person name="Cichocki N."/>
            <person name="Veneault-Fourrey C."/>
            <person name="LaButti K."/>
            <person name="Lindquist E.A."/>
            <person name="Lipzen A."/>
            <person name="Lundell T."/>
            <person name="Morin E."/>
            <person name="Murat C."/>
            <person name="Sun H."/>
            <person name="Tunlid A."/>
            <person name="Henrissat B."/>
            <person name="Grigoriev I.V."/>
            <person name="Hibbett D.S."/>
            <person name="Martin F."/>
            <person name="Nordberg H.P."/>
            <person name="Cantor M.N."/>
            <person name="Hua S.X."/>
        </authorList>
    </citation>
    <scope>NUCLEOTIDE SEQUENCE [LARGE SCALE GENOMIC DNA]</scope>
    <source>
        <strain evidence="4 5">MUT 4182</strain>
    </source>
</reference>
<dbReference type="EMBL" id="KN823345">
    <property type="protein sequence ID" value="KIO17768.1"/>
    <property type="molecule type" value="Genomic_DNA"/>
</dbReference>
<dbReference type="Gene3D" id="1.10.510.10">
    <property type="entry name" value="Transferase(Phosphotransferase) domain 1"/>
    <property type="match status" value="1"/>
</dbReference>
<evidence type="ECO:0008006" key="6">
    <source>
        <dbReference type="Google" id="ProtNLM"/>
    </source>
</evidence>
<dbReference type="GO" id="GO:0005524">
    <property type="term" value="F:ATP binding"/>
    <property type="evidence" value="ECO:0007669"/>
    <property type="project" value="UniProtKB-KW"/>
</dbReference>
<feature type="non-terminal residue" evidence="4">
    <location>
        <position position="1"/>
    </location>
</feature>
<evidence type="ECO:0000256" key="2">
    <source>
        <dbReference type="ARBA" id="ARBA00022741"/>
    </source>
</evidence>
<accession>A0A0C3K8K5</accession>
<evidence type="ECO:0000256" key="3">
    <source>
        <dbReference type="ARBA" id="ARBA00022840"/>
    </source>
</evidence>